<dbReference type="Pfam" id="PF14111">
    <property type="entry name" value="DUF4283"/>
    <property type="match status" value="1"/>
</dbReference>
<reference evidence="2 3" key="1">
    <citation type="journal article" date="2019" name="Genome Biol. Evol.">
        <title>Insights into the evolution of the New World diploid cottons (Gossypium, subgenus Houzingenia) based on genome sequencing.</title>
        <authorList>
            <person name="Grover C.E."/>
            <person name="Arick M.A. 2nd"/>
            <person name="Thrash A."/>
            <person name="Conover J.L."/>
            <person name="Sanders W.S."/>
            <person name="Peterson D.G."/>
            <person name="Frelichowski J.E."/>
            <person name="Scheffler J.A."/>
            <person name="Scheffler B.E."/>
            <person name="Wendel J.F."/>
        </authorList>
    </citation>
    <scope>NUCLEOTIDE SEQUENCE [LARGE SCALE GENOMIC DNA]</scope>
    <source>
        <strain evidence="2">8</strain>
        <tissue evidence="2">Leaf</tissue>
    </source>
</reference>
<proteinExistence type="predicted"/>
<feature type="domain" description="DUF4283" evidence="1">
    <location>
        <begin position="68"/>
        <end position="113"/>
    </location>
</feature>
<dbReference type="InterPro" id="IPR025558">
    <property type="entry name" value="DUF4283"/>
</dbReference>
<sequence>MEAVLAVKRPRSWKDRLIGTGLRAEDRTETSTKDEDYDDLDLLDEDIVRLSMNGILAIDFSDWINKLLIKDMEHTVLAKFQNPGDFERVLSQGPWIVYGQYLTVQPWSIDFNPS</sequence>
<organism evidence="2 3">
    <name type="scientific">Gossypium trilobum</name>
    <dbReference type="NCBI Taxonomy" id="34281"/>
    <lineage>
        <taxon>Eukaryota</taxon>
        <taxon>Viridiplantae</taxon>
        <taxon>Streptophyta</taxon>
        <taxon>Embryophyta</taxon>
        <taxon>Tracheophyta</taxon>
        <taxon>Spermatophyta</taxon>
        <taxon>Magnoliopsida</taxon>
        <taxon>eudicotyledons</taxon>
        <taxon>Gunneridae</taxon>
        <taxon>Pentapetalae</taxon>
        <taxon>rosids</taxon>
        <taxon>malvids</taxon>
        <taxon>Malvales</taxon>
        <taxon>Malvaceae</taxon>
        <taxon>Malvoideae</taxon>
        <taxon>Gossypium</taxon>
    </lineage>
</organism>
<dbReference type="Proteomes" id="UP000593568">
    <property type="component" value="Unassembled WGS sequence"/>
</dbReference>
<evidence type="ECO:0000259" key="1">
    <source>
        <dbReference type="Pfam" id="PF14111"/>
    </source>
</evidence>
<evidence type="ECO:0000313" key="3">
    <source>
        <dbReference type="Proteomes" id="UP000593568"/>
    </source>
</evidence>
<name>A0A7J9FYM3_9ROSI</name>
<comment type="caution">
    <text evidence="2">The sequence shown here is derived from an EMBL/GenBank/DDBJ whole genome shotgun (WGS) entry which is preliminary data.</text>
</comment>
<dbReference type="AlphaFoldDB" id="A0A7J9FYM3"/>
<evidence type="ECO:0000313" key="2">
    <source>
        <dbReference type="EMBL" id="MBA0789665.1"/>
    </source>
</evidence>
<protein>
    <recommendedName>
        <fullName evidence="1">DUF4283 domain-containing protein</fullName>
    </recommendedName>
</protein>
<accession>A0A7J9FYM3</accession>
<dbReference type="EMBL" id="JABEZW010240921">
    <property type="protein sequence ID" value="MBA0789665.1"/>
    <property type="molecule type" value="Genomic_DNA"/>
</dbReference>
<keyword evidence="3" id="KW-1185">Reference proteome</keyword>
<gene>
    <name evidence="2" type="ORF">Gotri_026051</name>
</gene>